<accession>A0A8S5NXZ5</accession>
<organism evidence="1">
    <name type="scientific">Myoviridae sp. ctzUB9</name>
    <dbReference type="NCBI Taxonomy" id="2825213"/>
    <lineage>
        <taxon>Viruses</taxon>
        <taxon>Duplodnaviria</taxon>
        <taxon>Heunggongvirae</taxon>
        <taxon>Uroviricota</taxon>
        <taxon>Caudoviricetes</taxon>
    </lineage>
</organism>
<name>A0A8S5NXZ5_9CAUD</name>
<protein>
    <submittedName>
        <fullName evidence="1">Uncharacterized protein</fullName>
    </submittedName>
</protein>
<proteinExistence type="predicted"/>
<evidence type="ECO:0000313" key="1">
    <source>
        <dbReference type="EMBL" id="DAD99287.1"/>
    </source>
</evidence>
<sequence>MKTSIEIELLGNGIAVNLQSDQPMPQTVEEEGNITQEIAIIALAYIRREIETVLGKPVKVNAPLGQNHKPLH</sequence>
<reference evidence="1" key="1">
    <citation type="journal article" date="2021" name="Proc. Natl. Acad. Sci. U.S.A.">
        <title>A Catalog of Tens of Thousands of Viruses from Human Metagenomes Reveals Hidden Associations with Chronic Diseases.</title>
        <authorList>
            <person name="Tisza M.J."/>
            <person name="Buck C.B."/>
        </authorList>
    </citation>
    <scope>NUCLEOTIDE SEQUENCE</scope>
    <source>
        <strain evidence="1">CtzUB9</strain>
    </source>
</reference>
<dbReference type="EMBL" id="BK015279">
    <property type="protein sequence ID" value="DAD99287.1"/>
    <property type="molecule type" value="Genomic_DNA"/>
</dbReference>